<organism evidence="1 2">
    <name type="scientific">Mycobacterium xenopi</name>
    <dbReference type="NCBI Taxonomy" id="1789"/>
    <lineage>
        <taxon>Bacteria</taxon>
        <taxon>Bacillati</taxon>
        <taxon>Actinomycetota</taxon>
        <taxon>Actinomycetes</taxon>
        <taxon>Mycobacteriales</taxon>
        <taxon>Mycobacteriaceae</taxon>
        <taxon>Mycobacterium</taxon>
    </lineage>
</organism>
<name>A0AAD1GZD5_MYCXE</name>
<protein>
    <submittedName>
        <fullName evidence="1">Uncharacterized protein</fullName>
    </submittedName>
</protein>
<dbReference type="InterPro" id="IPR036188">
    <property type="entry name" value="FAD/NAD-bd_sf"/>
</dbReference>
<gene>
    <name evidence="1" type="ORF">MYXE_20030</name>
</gene>
<evidence type="ECO:0000313" key="2">
    <source>
        <dbReference type="Proteomes" id="UP000464624"/>
    </source>
</evidence>
<dbReference type="AlphaFoldDB" id="A0AAD1GZD5"/>
<dbReference type="KEGG" id="mxe:MYXE_20030"/>
<proteinExistence type="predicted"/>
<evidence type="ECO:0000313" key="1">
    <source>
        <dbReference type="EMBL" id="BBU22213.1"/>
    </source>
</evidence>
<dbReference type="SUPFAM" id="SSF51905">
    <property type="entry name" value="FAD/NAD(P)-binding domain"/>
    <property type="match status" value="1"/>
</dbReference>
<dbReference type="Proteomes" id="UP000464624">
    <property type="component" value="Chromosome"/>
</dbReference>
<dbReference type="Gene3D" id="3.50.50.100">
    <property type="match status" value="1"/>
</dbReference>
<dbReference type="EMBL" id="AP022314">
    <property type="protein sequence ID" value="BBU22213.1"/>
    <property type="molecule type" value="Genomic_DNA"/>
</dbReference>
<dbReference type="RefSeq" id="WP_269474428.1">
    <property type="nucleotide sequence ID" value="NZ_AP022314.1"/>
</dbReference>
<reference evidence="1 2" key="1">
    <citation type="submission" date="2019-12" db="EMBL/GenBank/DDBJ databases">
        <title>Complete genome sequence of Mycolicibacterium xenopi str. JCM15661T.</title>
        <authorList>
            <person name="Yoshida M."/>
            <person name="Fukano H."/>
            <person name="Asakura T."/>
            <person name="Hoshino Y."/>
        </authorList>
    </citation>
    <scope>NUCLEOTIDE SEQUENCE [LARGE SCALE GENOMIC DNA]</scope>
    <source>
        <strain evidence="1 2">JCM 15661T</strain>
    </source>
</reference>
<accession>A0AAD1GZD5</accession>
<sequence>MARVVILGTGIAGHQTALHLRRWLPRKHEIIVVSPNADWN</sequence>